<organism evidence="3 4">
    <name type="scientific">Gordonia aquimaris</name>
    <dbReference type="NCBI Taxonomy" id="2984863"/>
    <lineage>
        <taxon>Bacteria</taxon>
        <taxon>Bacillati</taxon>
        <taxon>Actinomycetota</taxon>
        <taxon>Actinomycetes</taxon>
        <taxon>Mycobacteriales</taxon>
        <taxon>Gordoniaceae</taxon>
        <taxon>Gordonia</taxon>
    </lineage>
</organism>
<dbReference type="Proteomes" id="UP001143347">
    <property type="component" value="Unassembled WGS sequence"/>
</dbReference>
<keyword evidence="1" id="KW-1133">Transmembrane helix</keyword>
<comment type="caution">
    <text evidence="3">The sequence shown here is derived from an EMBL/GenBank/DDBJ whole genome shotgun (WGS) entry which is preliminary data.</text>
</comment>
<reference evidence="3" key="1">
    <citation type="submission" date="2022-10" db="EMBL/GenBank/DDBJ databases">
        <title>WGS of marine actinomycetes from Thailand.</title>
        <authorList>
            <person name="Thawai C."/>
        </authorList>
    </citation>
    <scope>NUCLEOTIDE SEQUENCE</scope>
    <source>
        <strain evidence="3">SW21</strain>
    </source>
</reference>
<evidence type="ECO:0000256" key="1">
    <source>
        <dbReference type="SAM" id="Phobius"/>
    </source>
</evidence>
<proteinExistence type="predicted"/>
<evidence type="ECO:0000313" key="4">
    <source>
        <dbReference type="Proteomes" id="UP001143347"/>
    </source>
</evidence>
<dbReference type="Gene3D" id="3.90.420.10">
    <property type="entry name" value="Oxidoreductase, molybdopterin-binding domain"/>
    <property type="match status" value="1"/>
</dbReference>
<feature type="transmembrane region" description="Helical" evidence="1">
    <location>
        <begin position="73"/>
        <end position="92"/>
    </location>
</feature>
<feature type="transmembrane region" description="Helical" evidence="1">
    <location>
        <begin position="169"/>
        <end position="187"/>
    </location>
</feature>
<dbReference type="AlphaFoldDB" id="A0A9X3I4N0"/>
<gene>
    <name evidence="3" type="ORF">OSB52_05915</name>
</gene>
<feature type="domain" description="Oxidoreductase molybdopterin-binding" evidence="2">
    <location>
        <begin position="244"/>
        <end position="396"/>
    </location>
</feature>
<dbReference type="InterPro" id="IPR000572">
    <property type="entry name" value="OxRdtase_Mopterin-bd_dom"/>
</dbReference>
<evidence type="ECO:0000313" key="3">
    <source>
        <dbReference type="EMBL" id="MCX2963629.1"/>
    </source>
</evidence>
<feature type="transmembrane region" description="Helical" evidence="1">
    <location>
        <begin position="122"/>
        <end position="144"/>
    </location>
</feature>
<dbReference type="GO" id="GO:0043546">
    <property type="term" value="F:molybdopterin cofactor binding"/>
    <property type="evidence" value="ECO:0007669"/>
    <property type="project" value="TreeGrafter"/>
</dbReference>
<dbReference type="Pfam" id="PF00174">
    <property type="entry name" value="Oxidored_molyb"/>
    <property type="match status" value="1"/>
</dbReference>
<dbReference type="SUPFAM" id="SSF56524">
    <property type="entry name" value="Oxidoreductase molybdopterin-binding domain"/>
    <property type="match status" value="1"/>
</dbReference>
<feature type="transmembrane region" description="Helical" evidence="1">
    <location>
        <begin position="99"/>
        <end position="116"/>
    </location>
</feature>
<dbReference type="RefSeq" id="WP_266060706.1">
    <property type="nucleotide sequence ID" value="NZ_JAPKFM010000004.1"/>
</dbReference>
<dbReference type="PANTHER" id="PTHR19372:SF7">
    <property type="entry name" value="SULFITE OXIDASE, MITOCHONDRIAL"/>
    <property type="match status" value="1"/>
</dbReference>
<dbReference type="PANTHER" id="PTHR19372">
    <property type="entry name" value="SULFITE REDUCTASE"/>
    <property type="match status" value="1"/>
</dbReference>
<name>A0A9X3I4N0_9ACTN</name>
<dbReference type="SUPFAM" id="SSF81296">
    <property type="entry name" value="E set domains"/>
    <property type="match status" value="1"/>
</dbReference>
<dbReference type="GO" id="GO:0008482">
    <property type="term" value="F:sulfite oxidase activity"/>
    <property type="evidence" value="ECO:0007669"/>
    <property type="project" value="TreeGrafter"/>
</dbReference>
<sequence length="517" mass="54738">MTSRVGTRSHLFAAAAAGLVAVGAGLAVGEIVAAWIDTGSSPFFAVGAAVVDHAPTFGREFAIGTFGTADKPALYIGMGVLIALIAAACGIAEHRRPPIGAVVVAVFGVVGVLAAWDRPDSRWTFVLPSLLGAAVAVLVLRLLVSMLPEEQAGPDDDPAPAGRRVDRRFVLTAGGIAAVAVVVGTVGRRMLADTARTVADRTKLILPSPRTPAPPIPPGADLDLPGATPFVTANADFYRIDTALQVPNLTTEGWSLRIHGMVDNEIRIGWDELVAMPMTERVVTLTCVSNEVGGDLIDNARWLGVPMATLLDRAGVRPGADMLLSTSADGWNCGTPVSAVTDGRDALLVIGMNGEPLPVEHGYPVRQVVPGLYGYVSATKWVTDWELTTFADAKAYWTTRGWSALGPIKLSSRIDRPTDSRIEAGEVIIAGTAWAQHTGIAAVDVRVDDGGWQRAELATEYSIDTWRQWRFAWDATPGEHTVECRAIDKDGNQQVEAYASPIPEGATGLDARRFSVS</sequence>
<keyword evidence="4" id="KW-1185">Reference proteome</keyword>
<dbReference type="InterPro" id="IPR014756">
    <property type="entry name" value="Ig_E-set"/>
</dbReference>
<dbReference type="EMBL" id="JAPKFM010000004">
    <property type="protein sequence ID" value="MCX2963629.1"/>
    <property type="molecule type" value="Genomic_DNA"/>
</dbReference>
<dbReference type="Gene3D" id="2.60.40.650">
    <property type="match status" value="1"/>
</dbReference>
<protein>
    <submittedName>
        <fullName evidence="3">Molybdopterin-dependent oxidoreductase</fullName>
    </submittedName>
</protein>
<keyword evidence="1" id="KW-0812">Transmembrane</keyword>
<accession>A0A9X3I4N0</accession>
<dbReference type="GO" id="GO:0006790">
    <property type="term" value="P:sulfur compound metabolic process"/>
    <property type="evidence" value="ECO:0007669"/>
    <property type="project" value="TreeGrafter"/>
</dbReference>
<dbReference type="InterPro" id="IPR036374">
    <property type="entry name" value="OxRdtase_Mopterin-bd_sf"/>
</dbReference>
<keyword evidence="1" id="KW-0472">Membrane</keyword>
<dbReference type="GO" id="GO:0020037">
    <property type="term" value="F:heme binding"/>
    <property type="evidence" value="ECO:0007669"/>
    <property type="project" value="TreeGrafter"/>
</dbReference>
<evidence type="ECO:0000259" key="2">
    <source>
        <dbReference type="Pfam" id="PF00174"/>
    </source>
</evidence>